<evidence type="ECO:0000256" key="2">
    <source>
        <dbReference type="ARBA" id="ARBA00007534"/>
    </source>
</evidence>
<dbReference type="InterPro" id="IPR029058">
    <property type="entry name" value="AB_hydrolase_fold"/>
</dbReference>
<comment type="similarity">
    <text evidence="2 8">Belongs to the cutinase family.</text>
</comment>
<keyword evidence="6 8" id="KW-0378">Hydrolase</keyword>
<evidence type="ECO:0000256" key="6">
    <source>
        <dbReference type="ARBA" id="ARBA00022801"/>
    </source>
</evidence>
<proteinExistence type="inferred from homology"/>
<evidence type="ECO:0000256" key="3">
    <source>
        <dbReference type="ARBA" id="ARBA00022487"/>
    </source>
</evidence>
<dbReference type="Proteomes" id="UP001597368">
    <property type="component" value="Unassembled WGS sequence"/>
</dbReference>
<evidence type="ECO:0000256" key="8">
    <source>
        <dbReference type="RuleBase" id="RU361263"/>
    </source>
</evidence>
<evidence type="ECO:0000313" key="10">
    <source>
        <dbReference type="Proteomes" id="UP001597368"/>
    </source>
</evidence>
<name>A0ABW4T642_9ACTN</name>
<evidence type="ECO:0000256" key="7">
    <source>
        <dbReference type="ARBA" id="ARBA00023157"/>
    </source>
</evidence>
<dbReference type="SUPFAM" id="SSF53474">
    <property type="entry name" value="alpha/beta-Hydrolases"/>
    <property type="match status" value="1"/>
</dbReference>
<evidence type="ECO:0000256" key="5">
    <source>
        <dbReference type="ARBA" id="ARBA00022729"/>
    </source>
</evidence>
<dbReference type="RefSeq" id="WP_379577152.1">
    <property type="nucleotide sequence ID" value="NZ_JBHUFV010000051.1"/>
</dbReference>
<organism evidence="9 10">
    <name type="scientific">Nonomuraea mangrovi</name>
    <dbReference type="NCBI Taxonomy" id="2316207"/>
    <lineage>
        <taxon>Bacteria</taxon>
        <taxon>Bacillati</taxon>
        <taxon>Actinomycetota</taxon>
        <taxon>Actinomycetes</taxon>
        <taxon>Streptosporangiales</taxon>
        <taxon>Streptosporangiaceae</taxon>
        <taxon>Nonomuraea</taxon>
    </lineage>
</organism>
<dbReference type="PROSITE" id="PS00155">
    <property type="entry name" value="CUTINASE_1"/>
    <property type="match status" value="1"/>
</dbReference>
<sequence length="292" mass="30088">MRAALAGVLVAAGLAGISSPAAAATCDTKMIFEVGGHLDPDANVYDRTNATLPPGVGFTKIHYSASIAPYPGDPVSLDDSVAEGIATLDRAVRAFHATCPGSRITISGYSQGAIVAGDVLHALSGSGDIPDDLINGVLYGDPRRTGVNGGPGGIATNLPTVVPGITMKGPRGFGGLRVKEICNQNDGICHSENPITNLLGFANGVAGYFLGDHAYDIDPDAVTGSGDVVIAQLPRVPYGPPLPLPIPTPYELFNGDHRRATDAVAGYRAAIGPVLPPAVRDRLHEFPWLPVS</sequence>
<accession>A0ABW4T642</accession>
<evidence type="ECO:0000256" key="1">
    <source>
        <dbReference type="ARBA" id="ARBA00004613"/>
    </source>
</evidence>
<dbReference type="InterPro" id="IPR000675">
    <property type="entry name" value="Cutinase/axe"/>
</dbReference>
<comment type="function">
    <text evidence="8">Catalyzes the hydrolysis of complex carboxylic polyesters found in the cell wall of plants. Degrades cutin, a macromolecule that forms the structure of the plant cuticle.</text>
</comment>
<keyword evidence="4 8" id="KW-0964">Secreted</keyword>
<dbReference type="Gene3D" id="3.40.50.1820">
    <property type="entry name" value="alpha/beta hydrolase"/>
    <property type="match status" value="1"/>
</dbReference>
<comment type="subcellular location">
    <subcellularLocation>
        <location evidence="1 8">Secreted</location>
    </subcellularLocation>
</comment>
<dbReference type="SMART" id="SM01110">
    <property type="entry name" value="Cutinase"/>
    <property type="match status" value="1"/>
</dbReference>
<dbReference type="EMBL" id="JBHUFV010000051">
    <property type="protein sequence ID" value="MFD1936664.1"/>
    <property type="molecule type" value="Genomic_DNA"/>
</dbReference>
<dbReference type="PANTHER" id="PTHR33630:SF13">
    <property type="entry name" value="ACETYLXYLAN ESTERASE"/>
    <property type="match status" value="1"/>
</dbReference>
<keyword evidence="10" id="KW-1185">Reference proteome</keyword>
<feature type="chain" id="PRO_5044998012" description="Cutinase" evidence="8">
    <location>
        <begin position="24"/>
        <end position="292"/>
    </location>
</feature>
<dbReference type="Pfam" id="PF01083">
    <property type="entry name" value="Cutinase"/>
    <property type="match status" value="1"/>
</dbReference>
<reference evidence="10" key="1">
    <citation type="journal article" date="2019" name="Int. J. Syst. Evol. Microbiol.">
        <title>The Global Catalogue of Microorganisms (GCM) 10K type strain sequencing project: providing services to taxonomists for standard genome sequencing and annotation.</title>
        <authorList>
            <consortium name="The Broad Institute Genomics Platform"/>
            <consortium name="The Broad Institute Genome Sequencing Center for Infectious Disease"/>
            <person name="Wu L."/>
            <person name="Ma J."/>
        </authorList>
    </citation>
    <scope>NUCLEOTIDE SEQUENCE [LARGE SCALE GENOMIC DNA]</scope>
    <source>
        <strain evidence="10">ICMP 6774ER</strain>
    </source>
</reference>
<keyword evidence="7" id="KW-1015">Disulfide bond</keyword>
<evidence type="ECO:0000256" key="4">
    <source>
        <dbReference type="ARBA" id="ARBA00022525"/>
    </source>
</evidence>
<dbReference type="EC" id="3.1.1.-" evidence="8"/>
<protein>
    <recommendedName>
        <fullName evidence="8">Cutinase</fullName>
        <ecNumber evidence="8">3.1.1.-</ecNumber>
    </recommendedName>
</protein>
<feature type="signal peptide" evidence="8">
    <location>
        <begin position="1"/>
        <end position="23"/>
    </location>
</feature>
<dbReference type="InterPro" id="IPR043580">
    <property type="entry name" value="CUTINASE_1"/>
</dbReference>
<keyword evidence="5 8" id="KW-0732">Signal</keyword>
<evidence type="ECO:0000313" key="9">
    <source>
        <dbReference type="EMBL" id="MFD1936664.1"/>
    </source>
</evidence>
<keyword evidence="3 8" id="KW-0719">Serine esterase</keyword>
<dbReference type="PANTHER" id="PTHR33630">
    <property type="entry name" value="CUTINASE RV1984C-RELATED-RELATED"/>
    <property type="match status" value="1"/>
</dbReference>
<comment type="caution">
    <text evidence="9">The sequence shown here is derived from an EMBL/GenBank/DDBJ whole genome shotgun (WGS) entry which is preliminary data.</text>
</comment>
<gene>
    <name evidence="9" type="ORF">ACFSKW_34850</name>
</gene>